<dbReference type="InterPro" id="IPR058441">
    <property type="entry name" value="DUF8128"/>
</dbReference>
<feature type="compositionally biased region" description="Polar residues" evidence="1">
    <location>
        <begin position="156"/>
        <end position="167"/>
    </location>
</feature>
<dbReference type="Gene3D" id="3.40.50.300">
    <property type="entry name" value="P-loop containing nucleotide triphosphate hydrolases"/>
    <property type="match status" value="1"/>
</dbReference>
<dbReference type="InterPro" id="IPR027417">
    <property type="entry name" value="P-loop_NTPase"/>
</dbReference>
<evidence type="ECO:0000256" key="1">
    <source>
        <dbReference type="SAM" id="MobiDB-lite"/>
    </source>
</evidence>
<name>X0RM67_9ZZZZ</name>
<feature type="non-terminal residue" evidence="4">
    <location>
        <position position="466"/>
    </location>
</feature>
<evidence type="ECO:0000259" key="3">
    <source>
        <dbReference type="Pfam" id="PF26449"/>
    </source>
</evidence>
<dbReference type="InterPro" id="IPR002789">
    <property type="entry name" value="HerA_central"/>
</dbReference>
<evidence type="ECO:0000313" key="4">
    <source>
        <dbReference type="EMBL" id="GAF69883.1"/>
    </source>
</evidence>
<proteinExistence type="predicted"/>
<feature type="domain" description="Helicase HerA central" evidence="2">
    <location>
        <begin position="318"/>
        <end position="400"/>
    </location>
</feature>
<dbReference type="EMBL" id="BARS01003902">
    <property type="protein sequence ID" value="GAF69883.1"/>
    <property type="molecule type" value="Genomic_DNA"/>
</dbReference>
<accession>X0RM67</accession>
<evidence type="ECO:0000259" key="2">
    <source>
        <dbReference type="Pfam" id="PF01935"/>
    </source>
</evidence>
<dbReference type="Pfam" id="PF01935">
    <property type="entry name" value="DUF87"/>
    <property type="match status" value="1"/>
</dbReference>
<reference evidence="4" key="1">
    <citation type="journal article" date="2014" name="Front. Microbiol.">
        <title>High frequency of phylogenetically diverse reductive dehalogenase-homologous genes in deep subseafloor sedimentary metagenomes.</title>
        <authorList>
            <person name="Kawai M."/>
            <person name="Futagami T."/>
            <person name="Toyoda A."/>
            <person name="Takaki Y."/>
            <person name="Nishi S."/>
            <person name="Hori S."/>
            <person name="Arai W."/>
            <person name="Tsubouchi T."/>
            <person name="Morono Y."/>
            <person name="Uchiyama I."/>
            <person name="Ito T."/>
            <person name="Fujiyama A."/>
            <person name="Inagaki F."/>
            <person name="Takami H."/>
        </authorList>
    </citation>
    <scope>NUCLEOTIDE SEQUENCE</scope>
    <source>
        <strain evidence="4">Expedition CK06-06</strain>
    </source>
</reference>
<protein>
    <submittedName>
        <fullName evidence="4">Uncharacterized protein</fullName>
    </submittedName>
</protein>
<sequence>MVLEIATPQVGEEIAFYLALPRGYEDVIEKQIHGFYPEASIVRTEDYNIFNPKGVSAGSYLKLAKSPALPFKTYQNLEKDPLNEITNTLSKLEEKGEGAAIQITIRPTLSKQWSSSGLKIAKEMQQGKNYELAKIKAERGWFRRNLGYVVEAIKGPTQQKTEPGQSSEAEEKSALTPLQEEVIKSLEGKAGKVGFDVNLRLLVSAGNQQRAEQILSHLEAAFVQFNAPNLNQLKSFRLKKGRALKKLIYNFSFRFFNQRQRMLLNTEELTSLFHFPTTIIETPKVKFLKAESAAPPANLPKEGAILGKNLYRGMEAVIRLQKDDRRRHLYVIGQTGTGKSVFLRNMIVQDIKEGHGVGVLDPHGDLVESILGLVPQERAEDVVILDPADLERPLGLNMLEYDPKYPEQKTFVVNELINIFDKLYDLKATGGPMFEQYTRNALLLLMDDPSEKFTLMEVPKVLADKE</sequence>
<gene>
    <name evidence="4" type="ORF">S01H1_07585</name>
</gene>
<feature type="domain" description="DUF8128" evidence="3">
    <location>
        <begin position="12"/>
        <end position="285"/>
    </location>
</feature>
<organism evidence="4">
    <name type="scientific">marine sediment metagenome</name>
    <dbReference type="NCBI Taxonomy" id="412755"/>
    <lineage>
        <taxon>unclassified sequences</taxon>
        <taxon>metagenomes</taxon>
        <taxon>ecological metagenomes</taxon>
    </lineage>
</organism>
<feature type="region of interest" description="Disordered" evidence="1">
    <location>
        <begin position="154"/>
        <end position="174"/>
    </location>
</feature>
<dbReference type="Pfam" id="PF26449">
    <property type="entry name" value="DUF8128"/>
    <property type="match status" value="1"/>
</dbReference>
<comment type="caution">
    <text evidence="4">The sequence shown here is derived from an EMBL/GenBank/DDBJ whole genome shotgun (WGS) entry which is preliminary data.</text>
</comment>
<dbReference type="AlphaFoldDB" id="X0RM67"/>
<dbReference type="SUPFAM" id="SSF52540">
    <property type="entry name" value="P-loop containing nucleoside triphosphate hydrolases"/>
    <property type="match status" value="1"/>
</dbReference>